<evidence type="ECO:0000256" key="5">
    <source>
        <dbReference type="ARBA" id="ARBA00023043"/>
    </source>
</evidence>
<keyword evidence="5 7" id="KW-0040">ANK repeat</keyword>
<dbReference type="PROSITE" id="PS50088">
    <property type="entry name" value="ANK_REPEAT"/>
    <property type="match status" value="2"/>
</dbReference>
<evidence type="ECO:0000259" key="10">
    <source>
        <dbReference type="Pfam" id="PF13962"/>
    </source>
</evidence>
<evidence type="ECO:0000256" key="7">
    <source>
        <dbReference type="PROSITE-ProRule" id="PRU00023"/>
    </source>
</evidence>
<keyword evidence="4 9" id="KW-1133">Transmembrane helix</keyword>
<protein>
    <recommendedName>
        <fullName evidence="10">PGG domain-containing protein</fullName>
    </recommendedName>
</protein>
<dbReference type="SMART" id="SM00248">
    <property type="entry name" value="ANK"/>
    <property type="match status" value="2"/>
</dbReference>
<gene>
    <name evidence="11" type="ORF">FSB_LOCUS7048</name>
</gene>
<evidence type="ECO:0000256" key="9">
    <source>
        <dbReference type="SAM" id="Phobius"/>
    </source>
</evidence>
<dbReference type="EMBL" id="OIVN01000370">
    <property type="protein sequence ID" value="SPC79166.1"/>
    <property type="molecule type" value="Genomic_DNA"/>
</dbReference>
<feature type="transmembrane region" description="Helical" evidence="9">
    <location>
        <begin position="371"/>
        <end position="388"/>
    </location>
</feature>
<dbReference type="SUPFAM" id="SSF48403">
    <property type="entry name" value="Ankyrin repeat"/>
    <property type="match status" value="1"/>
</dbReference>
<accession>A0A2N9EJV5</accession>
<keyword evidence="3" id="KW-0677">Repeat</keyword>
<feature type="transmembrane region" description="Helical" evidence="9">
    <location>
        <begin position="347"/>
        <end position="365"/>
    </location>
</feature>
<dbReference type="Pfam" id="PF12796">
    <property type="entry name" value="Ank_2"/>
    <property type="match status" value="1"/>
</dbReference>
<feature type="domain" description="PGG" evidence="10">
    <location>
        <begin position="254"/>
        <end position="366"/>
    </location>
</feature>
<keyword evidence="2 9" id="KW-0812">Transmembrane</keyword>
<dbReference type="Gene3D" id="1.25.40.20">
    <property type="entry name" value="Ankyrin repeat-containing domain"/>
    <property type="match status" value="1"/>
</dbReference>
<feature type="transmembrane region" description="Helical" evidence="9">
    <location>
        <begin position="304"/>
        <end position="326"/>
    </location>
</feature>
<dbReference type="PROSITE" id="PS50297">
    <property type="entry name" value="ANK_REP_REGION"/>
    <property type="match status" value="2"/>
</dbReference>
<dbReference type="GO" id="GO:0005886">
    <property type="term" value="C:plasma membrane"/>
    <property type="evidence" value="ECO:0007669"/>
    <property type="project" value="TreeGrafter"/>
</dbReference>
<dbReference type="PANTHER" id="PTHR24186:SF50">
    <property type="entry name" value="ANKYRIN REPEAT-CONTAINING PROTEIN ITN1-LIKE ISOFORM X1"/>
    <property type="match status" value="1"/>
</dbReference>
<dbReference type="InterPro" id="IPR002110">
    <property type="entry name" value="Ankyrin_rpt"/>
</dbReference>
<feature type="transmembrane region" description="Helical" evidence="9">
    <location>
        <begin position="262"/>
        <end position="284"/>
    </location>
</feature>
<evidence type="ECO:0000256" key="6">
    <source>
        <dbReference type="ARBA" id="ARBA00023136"/>
    </source>
</evidence>
<evidence type="ECO:0000313" key="11">
    <source>
        <dbReference type="EMBL" id="SPC79166.1"/>
    </source>
</evidence>
<evidence type="ECO:0000256" key="1">
    <source>
        <dbReference type="ARBA" id="ARBA00004141"/>
    </source>
</evidence>
<comment type="subcellular location">
    <subcellularLocation>
        <location evidence="1">Membrane</location>
        <topology evidence="1">Multi-pass membrane protein</topology>
    </subcellularLocation>
</comment>
<sequence>MKGNVNAMEVLITACPDIYELLDNKSRTALHVAAENGESEAVNFFLERRDLKGLIHEQDQEGNTPMHLAAIKGHHKVLLILARHTHRDIDINVMNKEGFDINVTNKEGFNTMDKVFSTMELRISLKRDLKRRLLRKGGQRSLKGALMKMGIRHLDPQELEKGQVQPGTGTEATNGDAGNATGTDEKGQLTISFPASAIGSLMYAMVCTRPDIAHAVGVVSRYMSNPGKQHWEAVKWILRKEELAGHNVSPSSDISSANQTTLLVATLIATVTFTAAFTVPGGYYQSGGINQGLAVLSKKAAFNAFMIANTFAFGLSTASIFVFLLWASRPALRDSDRSEISIRARTLVHWSVKALLISYISGTYAVMPHSLGISAAVIISFCFTRAFPVNPTWF</sequence>
<proteinExistence type="predicted"/>
<feature type="region of interest" description="Disordered" evidence="8">
    <location>
        <begin position="161"/>
        <end position="186"/>
    </location>
</feature>
<evidence type="ECO:0000256" key="2">
    <source>
        <dbReference type="ARBA" id="ARBA00022692"/>
    </source>
</evidence>
<dbReference type="PANTHER" id="PTHR24186">
    <property type="entry name" value="PROTEIN PHOSPHATASE 1 REGULATORY SUBUNIT"/>
    <property type="match status" value="1"/>
</dbReference>
<keyword evidence="6 9" id="KW-0472">Membrane</keyword>
<evidence type="ECO:0000256" key="3">
    <source>
        <dbReference type="ARBA" id="ARBA00022737"/>
    </source>
</evidence>
<dbReference type="AlphaFoldDB" id="A0A2N9EJV5"/>
<reference evidence="11" key="1">
    <citation type="submission" date="2018-02" db="EMBL/GenBank/DDBJ databases">
        <authorList>
            <person name="Cohen D.B."/>
            <person name="Kent A.D."/>
        </authorList>
    </citation>
    <scope>NUCLEOTIDE SEQUENCE</scope>
</reference>
<name>A0A2N9EJV5_FAGSY</name>
<evidence type="ECO:0000256" key="8">
    <source>
        <dbReference type="SAM" id="MobiDB-lite"/>
    </source>
</evidence>
<dbReference type="InterPro" id="IPR036770">
    <property type="entry name" value="Ankyrin_rpt-contain_sf"/>
</dbReference>
<organism evidence="11">
    <name type="scientific">Fagus sylvatica</name>
    <name type="common">Beechnut</name>
    <dbReference type="NCBI Taxonomy" id="28930"/>
    <lineage>
        <taxon>Eukaryota</taxon>
        <taxon>Viridiplantae</taxon>
        <taxon>Streptophyta</taxon>
        <taxon>Embryophyta</taxon>
        <taxon>Tracheophyta</taxon>
        <taxon>Spermatophyta</taxon>
        <taxon>Magnoliopsida</taxon>
        <taxon>eudicotyledons</taxon>
        <taxon>Gunneridae</taxon>
        <taxon>Pentapetalae</taxon>
        <taxon>rosids</taxon>
        <taxon>fabids</taxon>
        <taxon>Fagales</taxon>
        <taxon>Fagaceae</taxon>
        <taxon>Fagus</taxon>
    </lineage>
</organism>
<dbReference type="Pfam" id="PF13962">
    <property type="entry name" value="PGG"/>
    <property type="match status" value="1"/>
</dbReference>
<dbReference type="InterPro" id="IPR026961">
    <property type="entry name" value="PGG_dom"/>
</dbReference>
<feature type="repeat" description="ANK" evidence="7">
    <location>
        <begin position="61"/>
        <end position="96"/>
    </location>
</feature>
<evidence type="ECO:0000256" key="4">
    <source>
        <dbReference type="ARBA" id="ARBA00022989"/>
    </source>
</evidence>
<feature type="repeat" description="ANK" evidence="7">
    <location>
        <begin position="25"/>
        <end position="48"/>
    </location>
</feature>